<dbReference type="GO" id="GO:0034386">
    <property type="term" value="F:4-aminobutyrate:2-oxoglutarate transaminase activity"/>
    <property type="evidence" value="ECO:0007669"/>
    <property type="project" value="UniProtKB-EC"/>
</dbReference>
<keyword evidence="6" id="KW-0808">Transferase</keyword>
<proteinExistence type="inferred from homology"/>
<dbReference type="InterPro" id="IPR005814">
    <property type="entry name" value="Aminotrans_3"/>
</dbReference>
<dbReference type="EnsemblMetazoa" id="XM_019907543.1">
    <property type="protein sequence ID" value="XP_019763102.1"/>
    <property type="gene ID" value="LOC109539656"/>
</dbReference>
<dbReference type="GO" id="GO:0047298">
    <property type="term" value="F:(S)-3-amino-2-methylpropionate transaminase activity"/>
    <property type="evidence" value="ECO:0007669"/>
    <property type="project" value="UniProtKB-EC"/>
</dbReference>
<evidence type="ECO:0000256" key="4">
    <source>
        <dbReference type="ARBA" id="ARBA00012912"/>
    </source>
</evidence>
<keyword evidence="5" id="KW-0032">Aminotransferase</keyword>
<dbReference type="Pfam" id="PF00202">
    <property type="entry name" value="Aminotran_3"/>
    <property type="match status" value="1"/>
</dbReference>
<dbReference type="PIRSF" id="PIRSF000521">
    <property type="entry name" value="Transaminase_4ab_Lys_Orn"/>
    <property type="match status" value="1"/>
</dbReference>
<dbReference type="Gene3D" id="3.40.640.10">
    <property type="entry name" value="Type I PLP-dependent aspartate aminotransferase-like (Major domain)"/>
    <property type="match status" value="1"/>
</dbReference>
<dbReference type="AlphaFoldDB" id="A0AAR5PQ13"/>
<evidence type="ECO:0000256" key="7">
    <source>
        <dbReference type="ARBA" id="ARBA00022898"/>
    </source>
</evidence>
<dbReference type="InterPro" id="IPR015422">
    <property type="entry name" value="PyrdxlP-dep_Trfase_small"/>
</dbReference>
<organism evidence="13 14">
    <name type="scientific">Dendroctonus ponderosae</name>
    <name type="common">Mountain pine beetle</name>
    <dbReference type="NCBI Taxonomy" id="77166"/>
    <lineage>
        <taxon>Eukaryota</taxon>
        <taxon>Metazoa</taxon>
        <taxon>Ecdysozoa</taxon>
        <taxon>Arthropoda</taxon>
        <taxon>Hexapoda</taxon>
        <taxon>Insecta</taxon>
        <taxon>Pterygota</taxon>
        <taxon>Neoptera</taxon>
        <taxon>Endopterygota</taxon>
        <taxon>Coleoptera</taxon>
        <taxon>Polyphaga</taxon>
        <taxon>Cucujiformia</taxon>
        <taxon>Curculionidae</taxon>
        <taxon>Scolytinae</taxon>
        <taxon>Dendroctonus</taxon>
    </lineage>
</organism>
<dbReference type="Gene3D" id="3.90.1150.10">
    <property type="entry name" value="Aspartate Aminotransferase, domain 1"/>
    <property type="match status" value="1"/>
</dbReference>
<keyword evidence="14" id="KW-1185">Reference proteome</keyword>
<evidence type="ECO:0000256" key="11">
    <source>
        <dbReference type="ARBA" id="ARBA00031787"/>
    </source>
</evidence>
<evidence type="ECO:0000256" key="1">
    <source>
        <dbReference type="ARBA" id="ARBA00001933"/>
    </source>
</evidence>
<protein>
    <recommendedName>
        <fullName evidence="10">(S)-3-amino-2-methylpropionate transaminase</fullName>
        <ecNumber evidence="4">2.6.1.19</ecNumber>
        <ecNumber evidence="3">2.6.1.22</ecNumber>
    </recommendedName>
    <alternativeName>
        <fullName evidence="11">GABA aminotransferase</fullName>
    </alternativeName>
    <alternativeName>
        <fullName evidence="9">Gamma-amino-N-butyrate transaminase</fullName>
    </alternativeName>
    <alternativeName>
        <fullName evidence="8">L-AIBAT</fullName>
    </alternativeName>
</protein>
<dbReference type="GeneID" id="109539656"/>
<dbReference type="EnsemblMetazoa" id="XM_019907544.1">
    <property type="protein sequence ID" value="XP_019763103.1"/>
    <property type="gene ID" value="LOC109539656"/>
</dbReference>
<evidence type="ECO:0000313" key="14">
    <source>
        <dbReference type="Proteomes" id="UP000019118"/>
    </source>
</evidence>
<dbReference type="InterPro" id="IPR004631">
    <property type="entry name" value="4NH2But_aminotransferase_euk"/>
</dbReference>
<evidence type="ECO:0000256" key="12">
    <source>
        <dbReference type="RuleBase" id="RU003560"/>
    </source>
</evidence>
<dbReference type="KEGG" id="dpa:109539656"/>
<dbReference type="GO" id="GO:0009450">
    <property type="term" value="P:gamma-aminobutyric acid catabolic process"/>
    <property type="evidence" value="ECO:0007669"/>
    <property type="project" value="TreeGrafter"/>
</dbReference>
<name>A0AAR5PQ13_DENPD</name>
<comment type="similarity">
    <text evidence="2 12">Belongs to the class-III pyridoxal-phosphate-dependent aminotransferase family.</text>
</comment>
<sequence length="496" mass="56024">MWSKCSRGCSTSSRLIFQIGNSASLATSPEIAGEPTGPCIKTSVPGPKTKQLLCELSKLQQAGSTEIFINYDKSIGNYLVDADENTYLDTYTQIATMPLGYNHPELLQVFRNEHDLKCLVNRPALGVYPGEDWPQRMNHIADAIAPYGLRHLNTMMCGACSNENAFKHAFMAYRRKVRGDDNFTEEEKQSCVLNKPPGSPNLAIMSFLHGFHGRTIGTLSTTRSKYIQKIDIPAFDWPMANFPQYLYPLEEHEECNRVEDYRCLASVEELFEKWCKKGIPVAGVIVEPIQSEGGDNHASPTFFRKLQAICKRNNAALIMDEVQTGGGPTGKFWCHEYFDMESPPDIVTFSKKLQLGGYFFSDDMMVNQPFRTFNTWMGDPGKVILLEKIIDIIVRDQLLQNVRLTGDYLLKQLQCMEKEFSPIIHSTRGRGTFIAITAETPEKRDEMIKRLKSKGVICGGAHPQTLRLRPTLLFSKNHADIFLDKLNEVLKDIKKA</sequence>
<evidence type="ECO:0000256" key="9">
    <source>
        <dbReference type="ARBA" id="ARBA00030204"/>
    </source>
</evidence>
<dbReference type="NCBIfam" id="TIGR00699">
    <property type="entry name" value="GABAtrns_euk"/>
    <property type="match status" value="1"/>
</dbReference>
<dbReference type="EC" id="2.6.1.19" evidence="4"/>
<dbReference type="Proteomes" id="UP000019118">
    <property type="component" value="Unassembled WGS sequence"/>
</dbReference>
<dbReference type="PANTHER" id="PTHR43206:SF1">
    <property type="entry name" value="4-AMINOBUTYRATE AMINOTRANSFERASE, MITOCHONDRIAL"/>
    <property type="match status" value="1"/>
</dbReference>
<dbReference type="GO" id="GO:0030170">
    <property type="term" value="F:pyridoxal phosphate binding"/>
    <property type="evidence" value="ECO:0007669"/>
    <property type="project" value="InterPro"/>
</dbReference>
<comment type="cofactor">
    <cofactor evidence="1">
        <name>pyridoxal 5'-phosphate</name>
        <dbReference type="ChEBI" id="CHEBI:597326"/>
    </cofactor>
</comment>
<dbReference type="GO" id="GO:0005739">
    <property type="term" value="C:mitochondrion"/>
    <property type="evidence" value="ECO:0007669"/>
    <property type="project" value="TreeGrafter"/>
</dbReference>
<dbReference type="CDD" id="cd00610">
    <property type="entry name" value="OAT_like"/>
    <property type="match status" value="1"/>
</dbReference>
<evidence type="ECO:0000256" key="6">
    <source>
        <dbReference type="ARBA" id="ARBA00022679"/>
    </source>
</evidence>
<evidence type="ECO:0000256" key="3">
    <source>
        <dbReference type="ARBA" id="ARBA00012876"/>
    </source>
</evidence>
<dbReference type="EC" id="2.6.1.22" evidence="3"/>
<reference evidence="14" key="1">
    <citation type="journal article" date="2013" name="Genome Biol.">
        <title>Draft genome of the mountain pine beetle, Dendroctonus ponderosae Hopkins, a major forest pest.</title>
        <authorList>
            <person name="Keeling C.I."/>
            <person name="Yuen M.M."/>
            <person name="Liao N.Y."/>
            <person name="Docking T.R."/>
            <person name="Chan S.K."/>
            <person name="Taylor G.A."/>
            <person name="Palmquist D.L."/>
            <person name="Jackman S.D."/>
            <person name="Nguyen A."/>
            <person name="Li M."/>
            <person name="Henderson H."/>
            <person name="Janes J.K."/>
            <person name="Zhao Y."/>
            <person name="Pandoh P."/>
            <person name="Moore R."/>
            <person name="Sperling F.A."/>
            <person name="Huber D.P."/>
            <person name="Birol I."/>
            <person name="Jones S.J."/>
            <person name="Bohlmann J."/>
        </authorList>
    </citation>
    <scope>NUCLEOTIDE SEQUENCE</scope>
</reference>
<evidence type="ECO:0000256" key="8">
    <source>
        <dbReference type="ARBA" id="ARBA00029760"/>
    </source>
</evidence>
<evidence type="ECO:0000256" key="10">
    <source>
        <dbReference type="ARBA" id="ARBA00030857"/>
    </source>
</evidence>
<evidence type="ECO:0000256" key="2">
    <source>
        <dbReference type="ARBA" id="ARBA00008954"/>
    </source>
</evidence>
<dbReference type="FunFam" id="3.40.640.10:FF:000029">
    <property type="entry name" value="4-aminobutyrate aminotransferase, mitochondrial"/>
    <property type="match status" value="1"/>
</dbReference>
<dbReference type="PANTHER" id="PTHR43206">
    <property type="entry name" value="AMINOTRANSFERASE"/>
    <property type="match status" value="1"/>
</dbReference>
<accession>A0AAR5PQ13</accession>
<evidence type="ECO:0000313" key="13">
    <source>
        <dbReference type="EnsemblMetazoa" id="XP_019763103.1"/>
    </source>
</evidence>
<keyword evidence="7 12" id="KW-0663">Pyridoxal phosphate</keyword>
<dbReference type="InterPro" id="IPR015421">
    <property type="entry name" value="PyrdxlP-dep_Trfase_major"/>
</dbReference>
<dbReference type="InterPro" id="IPR015424">
    <property type="entry name" value="PyrdxlP-dep_Trfase"/>
</dbReference>
<reference evidence="13" key="2">
    <citation type="submission" date="2024-08" db="UniProtKB">
        <authorList>
            <consortium name="EnsemblMetazoa"/>
        </authorList>
    </citation>
    <scope>IDENTIFICATION</scope>
</reference>
<dbReference type="SUPFAM" id="SSF53383">
    <property type="entry name" value="PLP-dependent transferases"/>
    <property type="match status" value="1"/>
</dbReference>
<evidence type="ECO:0000256" key="5">
    <source>
        <dbReference type="ARBA" id="ARBA00022576"/>
    </source>
</evidence>